<dbReference type="EMBL" id="JAHRHJ020000007">
    <property type="protein sequence ID" value="KAH9307271.1"/>
    <property type="molecule type" value="Genomic_DNA"/>
</dbReference>
<dbReference type="PANTHER" id="PTHR31109">
    <property type="entry name" value="PROTEIN FAM207A"/>
    <property type="match status" value="1"/>
</dbReference>
<comment type="caution">
    <text evidence="2">The sequence shown here is derived from an EMBL/GenBank/DDBJ whole genome shotgun (WGS) entry which is preliminary data.</text>
</comment>
<protein>
    <submittedName>
        <fullName evidence="2">Uncharacterized protein</fullName>
    </submittedName>
</protein>
<feature type="non-terminal residue" evidence="2">
    <location>
        <position position="133"/>
    </location>
</feature>
<feature type="region of interest" description="Disordered" evidence="1">
    <location>
        <begin position="1"/>
        <end position="47"/>
    </location>
</feature>
<feature type="compositionally biased region" description="Basic residues" evidence="1">
    <location>
        <begin position="84"/>
        <end position="95"/>
    </location>
</feature>
<gene>
    <name evidence="2" type="ORF">KI387_035182</name>
</gene>
<dbReference type="AlphaFoldDB" id="A0AA38FNX9"/>
<accession>A0AA38FNX9</accession>
<reference evidence="2 3" key="1">
    <citation type="journal article" date="2021" name="Nat. Plants">
        <title>The Taxus genome provides insights into paclitaxel biosynthesis.</title>
        <authorList>
            <person name="Xiong X."/>
            <person name="Gou J."/>
            <person name="Liao Q."/>
            <person name="Li Y."/>
            <person name="Zhou Q."/>
            <person name="Bi G."/>
            <person name="Li C."/>
            <person name="Du R."/>
            <person name="Wang X."/>
            <person name="Sun T."/>
            <person name="Guo L."/>
            <person name="Liang H."/>
            <person name="Lu P."/>
            <person name="Wu Y."/>
            <person name="Zhang Z."/>
            <person name="Ro D.K."/>
            <person name="Shang Y."/>
            <person name="Huang S."/>
            <person name="Yan J."/>
        </authorList>
    </citation>
    <scope>NUCLEOTIDE SEQUENCE [LARGE SCALE GENOMIC DNA]</scope>
    <source>
        <strain evidence="2">Ta-2019</strain>
    </source>
</reference>
<feature type="region of interest" description="Disordered" evidence="1">
    <location>
        <begin position="78"/>
        <end position="121"/>
    </location>
</feature>
<feature type="compositionally biased region" description="Polar residues" evidence="1">
    <location>
        <begin position="27"/>
        <end position="39"/>
    </location>
</feature>
<dbReference type="OMA" id="KRCTEID"/>
<evidence type="ECO:0000313" key="3">
    <source>
        <dbReference type="Proteomes" id="UP000824469"/>
    </source>
</evidence>
<evidence type="ECO:0000313" key="2">
    <source>
        <dbReference type="EMBL" id="KAH9307271.1"/>
    </source>
</evidence>
<dbReference type="Proteomes" id="UP000824469">
    <property type="component" value="Unassembled WGS sequence"/>
</dbReference>
<name>A0AA38FNX9_TAXCH</name>
<organism evidence="2 3">
    <name type="scientific">Taxus chinensis</name>
    <name type="common">Chinese yew</name>
    <name type="synonym">Taxus wallichiana var. chinensis</name>
    <dbReference type="NCBI Taxonomy" id="29808"/>
    <lineage>
        <taxon>Eukaryota</taxon>
        <taxon>Viridiplantae</taxon>
        <taxon>Streptophyta</taxon>
        <taxon>Embryophyta</taxon>
        <taxon>Tracheophyta</taxon>
        <taxon>Spermatophyta</taxon>
        <taxon>Pinopsida</taxon>
        <taxon>Pinidae</taxon>
        <taxon>Conifers II</taxon>
        <taxon>Cupressales</taxon>
        <taxon>Taxaceae</taxon>
        <taxon>Taxus</taxon>
    </lineage>
</organism>
<dbReference type="PANTHER" id="PTHR31109:SF2">
    <property type="entry name" value="RIBOSOME BIOGENESIS PROTEIN SLX9 HOMOLOG"/>
    <property type="match status" value="1"/>
</dbReference>
<evidence type="ECO:0000256" key="1">
    <source>
        <dbReference type="SAM" id="MobiDB-lite"/>
    </source>
</evidence>
<sequence>VKKKTSRQKVKDKASKSASATTKEENASTPGEENASTPAEESLIAAGSGYEQLPQNLKRKMLKQMRFYAKLQENQQALSAKGAIAKKSRRNRKKSGQTLKDLSSLAESLPTLSDPKSVAASTKLNCKSRQMLV</sequence>
<proteinExistence type="predicted"/>
<keyword evidence="3" id="KW-1185">Reference proteome</keyword>
<feature type="non-terminal residue" evidence="2">
    <location>
        <position position="1"/>
    </location>
</feature>